<keyword evidence="3" id="KW-1185">Reference proteome</keyword>
<comment type="caution">
    <text evidence="2">The sequence shown here is derived from an EMBL/GenBank/DDBJ whole genome shotgun (WGS) entry which is preliminary data.</text>
</comment>
<evidence type="ECO:0000313" key="2">
    <source>
        <dbReference type="EMBL" id="GIY22682.1"/>
    </source>
</evidence>
<dbReference type="EMBL" id="BPLR01008182">
    <property type="protein sequence ID" value="GIY22682.1"/>
    <property type="molecule type" value="Genomic_DNA"/>
</dbReference>
<feature type="compositionally biased region" description="Polar residues" evidence="1">
    <location>
        <begin position="28"/>
        <end position="40"/>
    </location>
</feature>
<feature type="non-terminal residue" evidence="2">
    <location>
        <position position="1"/>
    </location>
</feature>
<name>A0AAV4RQD8_CAEEX</name>
<organism evidence="2 3">
    <name type="scientific">Caerostris extrusa</name>
    <name type="common">Bark spider</name>
    <name type="synonym">Caerostris bankana</name>
    <dbReference type="NCBI Taxonomy" id="172846"/>
    <lineage>
        <taxon>Eukaryota</taxon>
        <taxon>Metazoa</taxon>
        <taxon>Ecdysozoa</taxon>
        <taxon>Arthropoda</taxon>
        <taxon>Chelicerata</taxon>
        <taxon>Arachnida</taxon>
        <taxon>Araneae</taxon>
        <taxon>Araneomorphae</taxon>
        <taxon>Entelegynae</taxon>
        <taxon>Araneoidea</taxon>
        <taxon>Araneidae</taxon>
        <taxon>Caerostris</taxon>
    </lineage>
</organism>
<dbReference type="AlphaFoldDB" id="A0AAV4RQD8"/>
<reference evidence="2 3" key="1">
    <citation type="submission" date="2021-06" db="EMBL/GenBank/DDBJ databases">
        <title>Caerostris extrusa draft genome.</title>
        <authorList>
            <person name="Kono N."/>
            <person name="Arakawa K."/>
        </authorList>
    </citation>
    <scope>NUCLEOTIDE SEQUENCE [LARGE SCALE GENOMIC DNA]</scope>
</reference>
<evidence type="ECO:0000313" key="3">
    <source>
        <dbReference type="Proteomes" id="UP001054945"/>
    </source>
</evidence>
<protein>
    <submittedName>
        <fullName evidence="2">Uncharacterized protein</fullName>
    </submittedName>
</protein>
<gene>
    <name evidence="2" type="ORF">CEXT_573771</name>
</gene>
<evidence type="ECO:0000256" key="1">
    <source>
        <dbReference type="SAM" id="MobiDB-lite"/>
    </source>
</evidence>
<feature type="region of interest" description="Disordered" evidence="1">
    <location>
        <begin position="1"/>
        <end position="40"/>
    </location>
</feature>
<accession>A0AAV4RQD8</accession>
<sequence>KNDKLGDLQCCAGANKSPKRPSGGGREQVTSALKHSFSSKPQERRVNWGLCLQTEVPNDVVTCSSGVRPHLLIRRRGKQATLFLSIVSADI</sequence>
<dbReference type="Proteomes" id="UP001054945">
    <property type="component" value="Unassembled WGS sequence"/>
</dbReference>
<proteinExistence type="predicted"/>